<feature type="chain" id="PRO_5019146758" description="SCP domain-containing protein" evidence="1">
    <location>
        <begin position="20"/>
        <end position="156"/>
    </location>
</feature>
<name>A0A409YJ68_9AGAR</name>
<evidence type="ECO:0008006" key="4">
    <source>
        <dbReference type="Google" id="ProtNLM"/>
    </source>
</evidence>
<dbReference type="InParanoid" id="A0A409YJ68"/>
<comment type="caution">
    <text evidence="2">The sequence shown here is derived from an EMBL/GenBank/DDBJ whole genome shotgun (WGS) entry which is preliminary data.</text>
</comment>
<feature type="signal peptide" evidence="1">
    <location>
        <begin position="1"/>
        <end position="19"/>
    </location>
</feature>
<keyword evidence="1" id="KW-0732">Signal</keyword>
<dbReference type="Proteomes" id="UP000284842">
    <property type="component" value="Unassembled WGS sequence"/>
</dbReference>
<evidence type="ECO:0000256" key="1">
    <source>
        <dbReference type="SAM" id="SignalP"/>
    </source>
</evidence>
<accession>A0A409YJ68</accession>
<reference evidence="2 3" key="1">
    <citation type="journal article" date="2018" name="Evol. Lett.">
        <title>Horizontal gene cluster transfer increased hallucinogenic mushroom diversity.</title>
        <authorList>
            <person name="Reynolds H.T."/>
            <person name="Vijayakumar V."/>
            <person name="Gluck-Thaler E."/>
            <person name="Korotkin H.B."/>
            <person name="Matheny P.B."/>
            <person name="Slot J.C."/>
        </authorList>
    </citation>
    <scope>NUCLEOTIDE SEQUENCE [LARGE SCALE GENOMIC DNA]</scope>
    <source>
        <strain evidence="2 3">2629</strain>
    </source>
</reference>
<evidence type="ECO:0000313" key="2">
    <source>
        <dbReference type="EMBL" id="PPR03040.1"/>
    </source>
</evidence>
<organism evidence="2 3">
    <name type="scientific">Panaeolus cyanescens</name>
    <dbReference type="NCBI Taxonomy" id="181874"/>
    <lineage>
        <taxon>Eukaryota</taxon>
        <taxon>Fungi</taxon>
        <taxon>Dikarya</taxon>
        <taxon>Basidiomycota</taxon>
        <taxon>Agaricomycotina</taxon>
        <taxon>Agaricomycetes</taxon>
        <taxon>Agaricomycetidae</taxon>
        <taxon>Agaricales</taxon>
        <taxon>Agaricineae</taxon>
        <taxon>Galeropsidaceae</taxon>
        <taxon>Panaeolus</taxon>
    </lineage>
</organism>
<dbReference type="AlphaFoldDB" id="A0A409YJ68"/>
<protein>
    <recommendedName>
        <fullName evidence="4">SCP domain-containing protein</fullName>
    </recommendedName>
</protein>
<dbReference type="OrthoDB" id="5043970at2759"/>
<proteinExistence type="predicted"/>
<dbReference type="EMBL" id="NHTK01001111">
    <property type="protein sequence ID" value="PPR03040.1"/>
    <property type="molecule type" value="Genomic_DNA"/>
</dbReference>
<sequence length="156" mass="16891">MQLFSLVALLPLLSNVALAAPSSTDGSTFTGPHPISSSSAHRVLNITSNTVSTNDRAGGCYTTNYNINREDMTALSADLQNNNPQSLTYLPANHWISYRYGTALLCLFNDYVFENTHLSRWEAGWAIKNIQETCSYTGSGICQGGFTTCHGESEAG</sequence>
<evidence type="ECO:0000313" key="3">
    <source>
        <dbReference type="Proteomes" id="UP000284842"/>
    </source>
</evidence>
<keyword evidence="3" id="KW-1185">Reference proteome</keyword>
<gene>
    <name evidence="2" type="ORF">CVT24_012306</name>
</gene>